<dbReference type="GeneID" id="106125158"/>
<feature type="domain" description="Pacifastin" evidence="10">
    <location>
        <begin position="361"/>
        <end position="392"/>
    </location>
</feature>
<sequence>MWSLNTLFIGATLLNVVFSNNYTDEPIILRTNKLERKTLSCQPNITYVNGLEACMCTKTGHWPNNNCSLLFEKFYNDTVFKSKCKEDSYVSVHCNICECNDKGEININKCTRHTCESGNILNNSRKSIESIPGKCTPKTWYSFAPCQLCYCVNENKLVCNPANRHLEKLILGKYSFSVCGDMFLKDTIDLIPFTGKLLRVGAKNFQSNNTLEIKYAPAPVPPEYNEVQNEETMNAQRMYVDRSSDSNSIESEDDDANLSSLNTGTRMPELDRIASEEHVNIHKQKSDENSEVATPVRKKPKKVITSKFEIKAEVPSKVGLRNQDNKSDETYYREINLSEIFKKFLGLRKSPSRRAVSLDSRSACKPGSEIAKDCNMCYCMRNGNLLCTKKLC</sequence>
<feature type="disulfide bond" evidence="7">
    <location>
        <begin position="377"/>
        <end position="387"/>
    </location>
</feature>
<evidence type="ECO:0000256" key="8">
    <source>
        <dbReference type="SAM" id="MobiDB-lite"/>
    </source>
</evidence>
<keyword evidence="9" id="KW-0732">Signal</keyword>
<accession>A0AAJ6ZRM5</accession>
<dbReference type="RefSeq" id="XP_013177745.1">
    <property type="nucleotide sequence ID" value="XM_013322291.1"/>
</dbReference>
<evidence type="ECO:0000256" key="2">
    <source>
        <dbReference type="ARBA" id="ARBA00022525"/>
    </source>
</evidence>
<dbReference type="Pfam" id="PF05375">
    <property type="entry name" value="Pacifastin_I"/>
    <property type="match status" value="1"/>
</dbReference>
<dbReference type="GO" id="GO:0005576">
    <property type="term" value="C:extracellular region"/>
    <property type="evidence" value="ECO:0007669"/>
    <property type="project" value="UniProtKB-SubCell"/>
</dbReference>
<feature type="region of interest" description="Disordered" evidence="8">
    <location>
        <begin position="241"/>
        <end position="263"/>
    </location>
</feature>
<comment type="similarity">
    <text evidence="6 7">Belongs to the protease inhibitor I19 family.</text>
</comment>
<evidence type="ECO:0000313" key="11">
    <source>
        <dbReference type="RefSeq" id="XP_013177745.1"/>
    </source>
</evidence>
<dbReference type="PROSITE" id="PS51446">
    <property type="entry name" value="PACIFASTIN"/>
    <property type="match status" value="1"/>
</dbReference>
<feature type="signal peptide" evidence="9">
    <location>
        <begin position="1"/>
        <end position="19"/>
    </location>
</feature>
<proteinExistence type="inferred from homology"/>
<gene>
    <name evidence="11" type="primary">LOC106125158</name>
</gene>
<evidence type="ECO:0000256" key="9">
    <source>
        <dbReference type="SAM" id="SignalP"/>
    </source>
</evidence>
<dbReference type="InterPro" id="IPR008037">
    <property type="entry name" value="Pacifastin_dom"/>
</dbReference>
<feature type="chain" id="PRO_5042558658" evidence="9">
    <location>
        <begin position="20"/>
        <end position="392"/>
    </location>
</feature>
<feature type="disulfide bond" evidence="7">
    <location>
        <begin position="374"/>
        <end position="392"/>
    </location>
</feature>
<evidence type="ECO:0000256" key="5">
    <source>
        <dbReference type="ARBA" id="ARBA00023157"/>
    </source>
</evidence>
<name>A0AAJ6ZRM5_PAPXU</name>
<dbReference type="SUPFAM" id="SSF57283">
    <property type="entry name" value="PMP inhibitors"/>
    <property type="match status" value="1"/>
</dbReference>
<feature type="site" description="Reactive bond" evidence="7">
    <location>
        <begin position="389"/>
        <end position="390"/>
    </location>
</feature>
<reference evidence="11" key="1">
    <citation type="submission" date="2025-08" db="UniProtKB">
        <authorList>
            <consortium name="RefSeq"/>
        </authorList>
    </citation>
    <scope>IDENTIFICATION</scope>
</reference>
<keyword evidence="3 7" id="KW-0646">Protease inhibitor</keyword>
<dbReference type="AlphaFoldDB" id="A0AAJ6ZRM5"/>
<evidence type="ECO:0000256" key="3">
    <source>
        <dbReference type="ARBA" id="ARBA00022690"/>
    </source>
</evidence>
<evidence type="ECO:0000256" key="7">
    <source>
        <dbReference type="PROSITE-ProRule" id="PRU00776"/>
    </source>
</evidence>
<evidence type="ECO:0000256" key="1">
    <source>
        <dbReference type="ARBA" id="ARBA00004613"/>
    </source>
</evidence>
<evidence type="ECO:0000256" key="4">
    <source>
        <dbReference type="ARBA" id="ARBA00022900"/>
    </source>
</evidence>
<evidence type="ECO:0000259" key="10">
    <source>
        <dbReference type="PROSITE" id="PS51446"/>
    </source>
</evidence>
<comment type="subcellular location">
    <subcellularLocation>
        <location evidence="1">Secreted</location>
    </subcellularLocation>
</comment>
<dbReference type="KEGG" id="pxu:106125158"/>
<keyword evidence="2" id="KW-0964">Secreted</keyword>
<dbReference type="Proteomes" id="UP000694872">
    <property type="component" value="Unplaced"/>
</dbReference>
<evidence type="ECO:0000256" key="6">
    <source>
        <dbReference type="ARBA" id="ARBA00029459"/>
    </source>
</evidence>
<keyword evidence="4 7" id="KW-0722">Serine protease inhibitor</keyword>
<feature type="disulfide bond" evidence="7">
    <location>
        <begin position="364"/>
        <end position="379"/>
    </location>
</feature>
<protein>
    <submittedName>
        <fullName evidence="11">Uncharacterized protein LOC106125158</fullName>
    </submittedName>
</protein>
<keyword evidence="5 7" id="KW-1015">Disulfide bond</keyword>
<dbReference type="InterPro" id="IPR036201">
    <property type="entry name" value="Pacifastin_dom_sf"/>
</dbReference>
<dbReference type="GO" id="GO:0004867">
    <property type="term" value="F:serine-type endopeptidase inhibitor activity"/>
    <property type="evidence" value="ECO:0007669"/>
    <property type="project" value="UniProtKB-UniRule"/>
</dbReference>
<organism evidence="11">
    <name type="scientific">Papilio xuthus</name>
    <name type="common">Asian swallowtail butterfly</name>
    <dbReference type="NCBI Taxonomy" id="66420"/>
    <lineage>
        <taxon>Eukaryota</taxon>
        <taxon>Metazoa</taxon>
        <taxon>Ecdysozoa</taxon>
        <taxon>Arthropoda</taxon>
        <taxon>Hexapoda</taxon>
        <taxon>Insecta</taxon>
        <taxon>Pterygota</taxon>
        <taxon>Neoptera</taxon>
        <taxon>Endopterygota</taxon>
        <taxon>Lepidoptera</taxon>
        <taxon>Glossata</taxon>
        <taxon>Ditrysia</taxon>
        <taxon>Papilionoidea</taxon>
        <taxon>Papilionidae</taxon>
        <taxon>Papilioninae</taxon>
        <taxon>Papilio</taxon>
    </lineage>
</organism>